<protein>
    <submittedName>
        <fullName evidence="1">Uncharacterized protein</fullName>
    </submittedName>
</protein>
<sequence>MFNYFPEDEQFYVDITGSEQRGRLVHKVYVAFNRDLRLFVEERLMSPTLAREEIQRINDAVFRSIVEVVADVFVAGGAQVVASRIAASAAATAEAALKSFRDKRSLFSLSMRRGVPTIVVFRGTTIRWRWGDVADLVHDLGQGIYFSSSDEVAAMYAKLKREGADTQIVLIAELTQQELGKVLDLTEGAMGRRWDEYIRPIMEKNGKNWFVNENYYERTLLPFLDMLGAQVDDFDTIIGHEYIRGGKQYKFRRGTKVHDKVVMEAQESLLKDMP</sequence>
<geneLocation type="plasmid" evidence="1 2">
    <name>pOM4</name>
</geneLocation>
<dbReference type="EMBL" id="CP062230">
    <property type="protein sequence ID" value="UVC19414.1"/>
    <property type="molecule type" value="Genomic_DNA"/>
</dbReference>
<proteinExistence type="predicted"/>
<keyword evidence="1" id="KW-0614">Plasmid</keyword>
<reference evidence="1" key="1">
    <citation type="submission" date="2020-09" db="EMBL/GenBank/DDBJ databases">
        <title>Rhizobia associated with sainfoin plants.</title>
        <authorList>
            <person name="Asharfi S."/>
            <person name="Kuzmanovic N."/>
            <person name="Bunk B."/>
            <person name="Sproeer C."/>
            <person name="Becker M."/>
            <person name="Thuenen T."/>
        </authorList>
    </citation>
    <scope>NUCLEOTIDE SEQUENCE</scope>
    <source>
        <strain evidence="1">OM4</strain>
        <plasmid evidence="1">pOM4</plasmid>
    </source>
</reference>
<accession>A0ABY5R895</accession>
<evidence type="ECO:0000313" key="2">
    <source>
        <dbReference type="Proteomes" id="UP001058098"/>
    </source>
</evidence>
<evidence type="ECO:0000313" key="1">
    <source>
        <dbReference type="EMBL" id="UVC19414.1"/>
    </source>
</evidence>
<gene>
    <name evidence="1" type="ORF">IHQ72_35785</name>
</gene>
<name>A0ABY5R895_9HYPH</name>
<organism evidence="1 2">
    <name type="scientific">Mesorhizobium onobrychidis</name>
    <dbReference type="NCBI Taxonomy" id="2775404"/>
    <lineage>
        <taxon>Bacteria</taxon>
        <taxon>Pseudomonadati</taxon>
        <taxon>Pseudomonadota</taxon>
        <taxon>Alphaproteobacteria</taxon>
        <taxon>Hyphomicrobiales</taxon>
        <taxon>Phyllobacteriaceae</taxon>
        <taxon>Mesorhizobium</taxon>
    </lineage>
</organism>
<dbReference type="RefSeq" id="WP_258124293.1">
    <property type="nucleotide sequence ID" value="NZ_CP062230.1"/>
</dbReference>
<dbReference type="Proteomes" id="UP001058098">
    <property type="component" value="Plasmid pOM4"/>
</dbReference>
<keyword evidence="2" id="KW-1185">Reference proteome</keyword>